<evidence type="ECO:0000256" key="1">
    <source>
        <dbReference type="ARBA" id="ARBA00010560"/>
    </source>
</evidence>
<accession>A0A8W8LR38</accession>
<feature type="compositionally biased region" description="Basic and acidic residues" evidence="2">
    <location>
        <begin position="380"/>
        <end position="400"/>
    </location>
</feature>
<feature type="region of interest" description="Disordered" evidence="2">
    <location>
        <begin position="799"/>
        <end position="1231"/>
    </location>
</feature>
<dbReference type="PANTHER" id="PTHR13354">
    <property type="entry name" value="ROUND SPERMATID BASIC PROTEIN 1"/>
    <property type="match status" value="1"/>
</dbReference>
<reference evidence="3" key="1">
    <citation type="submission" date="2022-08" db="UniProtKB">
        <authorList>
            <consortium name="EnsemblMetazoa"/>
        </authorList>
    </citation>
    <scope>IDENTIFICATION</scope>
    <source>
        <strain evidence="3">05x7-T-G4-1.051#20</strain>
    </source>
</reference>
<dbReference type="OrthoDB" id="6020087at2759"/>
<evidence type="ECO:0000256" key="2">
    <source>
        <dbReference type="SAM" id="MobiDB-lite"/>
    </source>
</evidence>
<feature type="compositionally biased region" description="Basic and acidic residues" evidence="2">
    <location>
        <begin position="1184"/>
        <end position="1212"/>
    </location>
</feature>
<feature type="compositionally biased region" description="Polar residues" evidence="2">
    <location>
        <begin position="1120"/>
        <end position="1135"/>
    </location>
</feature>
<dbReference type="OMA" id="SIAWHCR"/>
<feature type="compositionally biased region" description="Basic and acidic residues" evidence="2">
    <location>
        <begin position="994"/>
        <end position="1013"/>
    </location>
</feature>
<feature type="compositionally biased region" description="Polar residues" evidence="2">
    <location>
        <begin position="26"/>
        <end position="36"/>
    </location>
</feature>
<keyword evidence="4" id="KW-1185">Reference proteome</keyword>
<feature type="compositionally biased region" description="Basic and acidic residues" evidence="2">
    <location>
        <begin position="40"/>
        <end position="56"/>
    </location>
</feature>
<protein>
    <recommendedName>
        <fullName evidence="5">Round spermatid basic protein 1-like protein</fullName>
    </recommendedName>
</protein>
<feature type="compositionally biased region" description="Basic residues" evidence="2">
    <location>
        <begin position="1014"/>
        <end position="1040"/>
    </location>
</feature>
<feature type="region of interest" description="Disordered" evidence="2">
    <location>
        <begin position="73"/>
        <end position="124"/>
    </location>
</feature>
<dbReference type="InterPro" id="IPR026306">
    <property type="entry name" value="RSBN1/Dpy-2/CEP530"/>
</dbReference>
<feature type="region of interest" description="Disordered" evidence="2">
    <location>
        <begin position="147"/>
        <end position="266"/>
    </location>
</feature>
<feature type="compositionally biased region" description="Low complexity" evidence="2">
    <location>
        <begin position="1041"/>
        <end position="1051"/>
    </location>
</feature>
<organism evidence="3 4">
    <name type="scientific">Magallana gigas</name>
    <name type="common">Pacific oyster</name>
    <name type="synonym">Crassostrea gigas</name>
    <dbReference type="NCBI Taxonomy" id="29159"/>
    <lineage>
        <taxon>Eukaryota</taxon>
        <taxon>Metazoa</taxon>
        <taxon>Spiralia</taxon>
        <taxon>Lophotrochozoa</taxon>
        <taxon>Mollusca</taxon>
        <taxon>Bivalvia</taxon>
        <taxon>Autobranchia</taxon>
        <taxon>Pteriomorphia</taxon>
        <taxon>Ostreida</taxon>
        <taxon>Ostreoidea</taxon>
        <taxon>Ostreidae</taxon>
        <taxon>Magallana</taxon>
    </lineage>
</organism>
<dbReference type="EnsemblMetazoa" id="G29279.1">
    <property type="protein sequence ID" value="G29279.1:cds"/>
    <property type="gene ID" value="G29279"/>
</dbReference>
<feature type="region of interest" description="Disordered" evidence="2">
    <location>
        <begin position="1328"/>
        <end position="1366"/>
    </location>
</feature>
<feature type="compositionally biased region" description="Basic and acidic residues" evidence="2">
    <location>
        <begin position="812"/>
        <end position="832"/>
    </location>
</feature>
<feature type="compositionally biased region" description="Polar residues" evidence="2">
    <location>
        <begin position="1213"/>
        <end position="1228"/>
    </location>
</feature>
<dbReference type="GO" id="GO:0005634">
    <property type="term" value="C:nucleus"/>
    <property type="evidence" value="ECO:0007669"/>
    <property type="project" value="InterPro"/>
</dbReference>
<feature type="compositionally biased region" description="Basic residues" evidence="2">
    <location>
        <begin position="215"/>
        <end position="236"/>
    </location>
</feature>
<name>A0A8W8LR38_MAGGI</name>
<feature type="compositionally biased region" description="Polar residues" evidence="2">
    <location>
        <begin position="244"/>
        <end position="255"/>
    </location>
</feature>
<evidence type="ECO:0000313" key="4">
    <source>
        <dbReference type="Proteomes" id="UP000005408"/>
    </source>
</evidence>
<feature type="compositionally biased region" description="Basic and acidic residues" evidence="2">
    <location>
        <begin position="1058"/>
        <end position="1073"/>
    </location>
</feature>
<dbReference type="Proteomes" id="UP000005408">
    <property type="component" value="Unassembled WGS sequence"/>
</dbReference>
<sequence length="1366" mass="151368">MADEETADRNDASCSVGNNIFEILQNQSKTDATKPQVSVRVEDKADTNGKSKKDPFLFRNLPGLHVSHAVDPVHVSSDNNSKLSSFDESSSSPENKRLHLTVSQQGANIPDPCVSPESNKRKRIQHDYRRLSNSGYLDDYVCREGRFSSTSESEAGVSPSPPKTKMKPSVNGASVVSPKGSSPGKKEILVNIGSNDVKDSPIKSEPTSGTPEKKEKKHHHHHSKHHRHHKHKHHTERRQGPAELTNQSHLESTGKTPGVLGDVTDSPQKTYILSRDEFTNTIRISSSKKRIVNNCGVQVNLRRRTENKYVQVNLSRRHDTSGVQTPEKVSVNGHSIKHSVITGSRVSRGVQTVQTAESTAKTPKPTEIVPKTESTTKTPKPTDRQQHSEKGSERKEESIDTEKLIDSKFVPYDKHLSSTCVDNPLVKSKFKHLMHLEQHPNGGALVLHVYQSEISKLSPEEMEEFVRDYFDFVYGESSEGVAHCVMGIVHDAITDMPDFIDYFAEKHPEIIVKAGVLGKSDIETMTMTKYQEQMVKSYMNGTFRCGPLLQISLVGTVHEEVGGFFPAFLDVLEANPFLKVVMPWGSRSVVPDMPRNRSNDGPILWARPGEQMVPTADLPKSPYKRKRGLNELKNLSYLPRASEPRENLVEDRTRCHADHVGHGFDRMTTAAVGMLKAVKSEEQDGCSSDSRAVKDVICFHSGDFVQLVDKLQLDLHEPPVSQCVTWVEDAKLNQLRRDGVRYARIQLRDNDIYFIPRNVIHQFKTVSAVTSIAWHCRLSHYYPDIPEEGEGVSVESIAKPLESSVSTEETEEKPKKVLEEKIHSTNHPEKKPKVPSSHSVEKKEKSSHHHSTPDKKDKGHSSGTSDRRDKVPSLTTPSKKIKVVSGEVQDKKAKASSSGGTPDKRDKVSSSGTLDKRDKISSSGTPVKKDKVSSSGTPDNRDKAPSAGTPDRKESHKHQSSGEKGSDKSHRHSSSSSDRSKEKSYKHHSSSSSHSDKSLKRPREESGDKDSEVKKKHSNNSHSDKHPKHSCMEKVHKHSSSKSSPSKSLLHGQNSVEKSSKHHSDSPKREHSDKSRKHHSSSSGKESRDRTPQKRPMSSGDGQGETTPMKMAKTDRQQSAEKTPTKFSVSYSSPESGKEKGHQQSTPKKHSHSNHSSSSGGKAEKSHPKQADSSSSSSSGGVGDSERKDRMSESERTSKESQVKEEKSEDRSVTVSHCESRNNNNLPTPTCKMEVEVSSEKVTVQTEDVSVGNDQHLVASVNEKSNDIVDKVENVDQPSTATVQEKTPIPVKKINEEMDVVKSDKLSPCVVDDLSDLNMDRNSTVDKNSVLVETVSNGSNSKVPECKESRESSTNIQSVDVEKKET</sequence>
<feature type="compositionally biased region" description="Low complexity" evidence="2">
    <location>
        <begin position="81"/>
        <end position="92"/>
    </location>
</feature>
<proteinExistence type="inferred from homology"/>
<feature type="compositionally biased region" description="Polar residues" evidence="2">
    <location>
        <begin position="346"/>
        <end position="361"/>
    </location>
</feature>
<feature type="region of interest" description="Disordered" evidence="2">
    <location>
        <begin position="26"/>
        <end position="57"/>
    </location>
</feature>
<evidence type="ECO:0000313" key="3">
    <source>
        <dbReference type="EnsemblMetazoa" id="G29279.1:cds"/>
    </source>
</evidence>
<evidence type="ECO:0008006" key="5">
    <source>
        <dbReference type="Google" id="ProtNLM"/>
    </source>
</evidence>
<feature type="compositionally biased region" description="Basic and acidic residues" evidence="2">
    <location>
        <begin position="851"/>
        <end position="871"/>
    </location>
</feature>
<feature type="compositionally biased region" description="Basic and acidic residues" evidence="2">
    <location>
        <begin position="902"/>
        <end position="920"/>
    </location>
</feature>
<comment type="similarity">
    <text evidence="1">Belongs to the round spermatid basic protein 1 family.</text>
</comment>
<feature type="compositionally biased region" description="Basic and acidic residues" evidence="2">
    <location>
        <begin position="939"/>
        <end position="954"/>
    </location>
</feature>
<feature type="region of interest" description="Disordered" evidence="2">
    <location>
        <begin position="346"/>
        <end position="400"/>
    </location>
</feature>
<dbReference type="PANTHER" id="PTHR13354:SF11">
    <property type="entry name" value="LYSINE-SPECIFIC DEMETHYLASE 9"/>
    <property type="match status" value="1"/>
</dbReference>